<feature type="active site" description="Nucleophile" evidence="2">
    <location>
        <position position="49"/>
    </location>
</feature>
<keyword evidence="2" id="KW-0378">Hydrolase</keyword>
<feature type="active site" description="Proton acceptor" evidence="2">
    <location>
        <position position="209"/>
    </location>
</feature>
<dbReference type="PROSITE" id="PS51635">
    <property type="entry name" value="PNPLA"/>
    <property type="match status" value="1"/>
</dbReference>
<feature type="short sequence motif" description="DGA/G" evidence="2">
    <location>
        <begin position="209"/>
        <end position="211"/>
    </location>
</feature>
<feature type="domain" description="PNPLA" evidence="3">
    <location>
        <begin position="17"/>
        <end position="222"/>
    </location>
</feature>
<keyword evidence="5" id="KW-1185">Reference proteome</keyword>
<evidence type="ECO:0000256" key="1">
    <source>
        <dbReference type="ARBA" id="ARBA00023098"/>
    </source>
</evidence>
<evidence type="ECO:0000313" key="5">
    <source>
        <dbReference type="Proteomes" id="UP001500456"/>
    </source>
</evidence>
<dbReference type="InterPro" id="IPR052580">
    <property type="entry name" value="Lipid_Hydrolase"/>
</dbReference>
<feature type="short sequence motif" description="GXSXG" evidence="2">
    <location>
        <begin position="47"/>
        <end position="51"/>
    </location>
</feature>
<dbReference type="EMBL" id="BAAAZX010000001">
    <property type="protein sequence ID" value="GAA3975413.1"/>
    <property type="molecule type" value="Genomic_DNA"/>
</dbReference>
<dbReference type="SUPFAM" id="SSF52151">
    <property type="entry name" value="FabD/lysophospholipase-like"/>
    <property type="match status" value="1"/>
</dbReference>
<dbReference type="InterPro" id="IPR016035">
    <property type="entry name" value="Acyl_Trfase/lysoPLipase"/>
</dbReference>
<feature type="short sequence motif" description="GXGXXG" evidence="2">
    <location>
        <begin position="21"/>
        <end position="26"/>
    </location>
</feature>
<organism evidence="4 5">
    <name type="scientific">Streptomyces plumbiresistens</name>
    <dbReference type="NCBI Taxonomy" id="511811"/>
    <lineage>
        <taxon>Bacteria</taxon>
        <taxon>Bacillati</taxon>
        <taxon>Actinomycetota</taxon>
        <taxon>Actinomycetes</taxon>
        <taxon>Kitasatosporales</taxon>
        <taxon>Streptomycetaceae</taxon>
        <taxon>Streptomyces</taxon>
    </lineage>
</organism>
<reference evidence="5" key="1">
    <citation type="journal article" date="2019" name="Int. J. Syst. Evol. Microbiol.">
        <title>The Global Catalogue of Microorganisms (GCM) 10K type strain sequencing project: providing services to taxonomists for standard genome sequencing and annotation.</title>
        <authorList>
            <consortium name="The Broad Institute Genomics Platform"/>
            <consortium name="The Broad Institute Genome Sequencing Center for Infectious Disease"/>
            <person name="Wu L."/>
            <person name="Ma J."/>
        </authorList>
    </citation>
    <scope>NUCLEOTIDE SEQUENCE [LARGE SCALE GENOMIC DNA]</scope>
    <source>
        <strain evidence="5">JCM 16924</strain>
    </source>
</reference>
<dbReference type="Pfam" id="PF01734">
    <property type="entry name" value="Patatin"/>
    <property type="match status" value="1"/>
</dbReference>
<proteinExistence type="predicted"/>
<dbReference type="PANTHER" id="PTHR46394">
    <property type="entry name" value="ANNEXIN"/>
    <property type="match status" value="1"/>
</dbReference>
<protein>
    <submittedName>
        <fullName evidence="4">Patatin-like phospholipase family protein</fullName>
    </submittedName>
</protein>
<name>A0ABP7Q2W3_9ACTN</name>
<dbReference type="Proteomes" id="UP001500456">
    <property type="component" value="Unassembled WGS sequence"/>
</dbReference>
<dbReference type="CDD" id="cd07207">
    <property type="entry name" value="Pat_ExoU_VipD_like"/>
    <property type="match status" value="1"/>
</dbReference>
<dbReference type="RefSeq" id="WP_345560558.1">
    <property type="nucleotide sequence ID" value="NZ_BAAAZX010000001.1"/>
</dbReference>
<keyword evidence="1 2" id="KW-0443">Lipid metabolism</keyword>
<evidence type="ECO:0000259" key="3">
    <source>
        <dbReference type="PROSITE" id="PS51635"/>
    </source>
</evidence>
<evidence type="ECO:0000313" key="4">
    <source>
        <dbReference type="EMBL" id="GAA3975413.1"/>
    </source>
</evidence>
<accession>A0ABP7Q2W3</accession>
<sequence length="341" mass="37112">MDSHAVSGASAKTNVDVVLEGGGVKGIALVGALRELCAAHTVQRVAGTSAGAIVAALLAAGYTIPELEQEMRSLDFASFQDGPARHFGKVGAALAVLLHNGVFKGDALHAWIEARLADKNVTTFQHLRRKEEGDDTSTPPYKLAVVVSDISRGRELHLPEDYEALCGVNPDTAKVADAVRASASIPFYFRPVKFRTGPSQESRRAVLVDGGLLSNFPVALFDRQDSTPPRWPTIGIKLSMRRTASQQWQPARNPVELARRLVSTMTSAHDRIHVDQNHVQDRTIFIDTDKVRSTDFRITQEQTEMLYANGGSAAQQFLATWDFGQWLSRYHPSQGGTGAPS</sequence>
<gene>
    <name evidence="4" type="ORF">GCM10022232_03400</name>
</gene>
<dbReference type="InterPro" id="IPR002641">
    <property type="entry name" value="PNPLA_dom"/>
</dbReference>
<comment type="caution">
    <text evidence="4">The sequence shown here is derived from an EMBL/GenBank/DDBJ whole genome shotgun (WGS) entry which is preliminary data.</text>
</comment>
<dbReference type="Gene3D" id="3.40.1090.10">
    <property type="entry name" value="Cytosolic phospholipase A2 catalytic domain"/>
    <property type="match status" value="2"/>
</dbReference>
<dbReference type="PANTHER" id="PTHR46394:SF1">
    <property type="entry name" value="PNPLA DOMAIN-CONTAINING PROTEIN"/>
    <property type="match status" value="1"/>
</dbReference>
<keyword evidence="2" id="KW-0442">Lipid degradation</keyword>
<evidence type="ECO:0000256" key="2">
    <source>
        <dbReference type="PROSITE-ProRule" id="PRU01161"/>
    </source>
</evidence>